<sequence>MDVWGVLSDDFGLFGFETGSYDFVVSLLRDLLCPEKNYDD</sequence>
<evidence type="ECO:0000313" key="1">
    <source>
        <dbReference type="EMBL" id="EKY03255.1"/>
    </source>
</evidence>
<reference evidence="1 2" key="1">
    <citation type="submission" date="2012-05" db="EMBL/GenBank/DDBJ databases">
        <authorList>
            <person name="Weinstock G."/>
            <person name="Sodergren E."/>
            <person name="Lobos E.A."/>
            <person name="Fulton L."/>
            <person name="Fulton R."/>
            <person name="Courtney L."/>
            <person name="Fronick C."/>
            <person name="O'Laughlin M."/>
            <person name="Godfrey J."/>
            <person name="Wilson R.M."/>
            <person name="Miner T."/>
            <person name="Farmer C."/>
            <person name="Delehaunty K."/>
            <person name="Cordes M."/>
            <person name="Minx P."/>
            <person name="Tomlinson C."/>
            <person name="Chen J."/>
            <person name="Wollam A."/>
            <person name="Pepin K.H."/>
            <person name="Bhonagiri V."/>
            <person name="Zhang X."/>
            <person name="Suruliraj S."/>
            <person name="Warren W."/>
            <person name="Mitreva M."/>
            <person name="Mardis E.R."/>
            <person name="Wilson R.K."/>
        </authorList>
    </citation>
    <scope>NUCLEOTIDE SEQUENCE [LARGE SCALE GENOMIC DNA]</scope>
    <source>
        <strain evidence="1 2">F0037</strain>
    </source>
</reference>
<proteinExistence type="predicted"/>
<dbReference type="Proteomes" id="UP000010408">
    <property type="component" value="Unassembled WGS sequence"/>
</dbReference>
<gene>
    <name evidence="1" type="ORF">HMPREF9134_00147</name>
</gene>
<accession>L1NJ06</accession>
<dbReference type="HOGENOM" id="CLU_3294067_0_0_10"/>
<comment type="caution">
    <text evidence="1">The sequence shown here is derived from an EMBL/GenBank/DDBJ whole genome shotgun (WGS) entry which is preliminary data.</text>
</comment>
<protein>
    <submittedName>
        <fullName evidence="1">Uncharacterized protein</fullName>
    </submittedName>
</protein>
<organism evidence="1 2">
    <name type="scientific">Porphyromonas catoniae F0037</name>
    <dbReference type="NCBI Taxonomy" id="1127696"/>
    <lineage>
        <taxon>Bacteria</taxon>
        <taxon>Pseudomonadati</taxon>
        <taxon>Bacteroidota</taxon>
        <taxon>Bacteroidia</taxon>
        <taxon>Bacteroidales</taxon>
        <taxon>Porphyromonadaceae</taxon>
        <taxon>Porphyromonas</taxon>
    </lineage>
</organism>
<evidence type="ECO:0000313" key="2">
    <source>
        <dbReference type="Proteomes" id="UP000010408"/>
    </source>
</evidence>
<dbReference type="PATRIC" id="fig|1127696.3.peg.127"/>
<dbReference type="EMBL" id="AMEQ01000003">
    <property type="protein sequence ID" value="EKY03255.1"/>
    <property type="molecule type" value="Genomic_DNA"/>
</dbReference>
<dbReference type="AlphaFoldDB" id="L1NJ06"/>
<name>L1NJ06_9PORP</name>